<dbReference type="InterPro" id="IPR050773">
    <property type="entry name" value="CbxX/CfxQ_RuBisCO_ESX"/>
</dbReference>
<dbReference type="EMBL" id="LR901530">
    <property type="protein sequence ID" value="CAD7248826.1"/>
    <property type="molecule type" value="Genomic_DNA"/>
</dbReference>
<evidence type="ECO:0000313" key="7">
    <source>
        <dbReference type="Proteomes" id="UP000677054"/>
    </source>
</evidence>
<organism evidence="6">
    <name type="scientific">Darwinula stevensoni</name>
    <dbReference type="NCBI Taxonomy" id="69355"/>
    <lineage>
        <taxon>Eukaryota</taxon>
        <taxon>Metazoa</taxon>
        <taxon>Ecdysozoa</taxon>
        <taxon>Arthropoda</taxon>
        <taxon>Crustacea</taxon>
        <taxon>Oligostraca</taxon>
        <taxon>Ostracoda</taxon>
        <taxon>Podocopa</taxon>
        <taxon>Podocopida</taxon>
        <taxon>Darwinulocopina</taxon>
        <taxon>Darwinuloidea</taxon>
        <taxon>Darwinulidae</taxon>
        <taxon>Darwinula</taxon>
    </lineage>
</organism>
<dbReference type="GO" id="GO:0005524">
    <property type="term" value="F:ATP binding"/>
    <property type="evidence" value="ECO:0007669"/>
    <property type="project" value="UniProtKB-KW"/>
</dbReference>
<comment type="similarity">
    <text evidence="1">Belongs to the CbxX/CfxQ family.</text>
</comment>
<dbReference type="SUPFAM" id="SSF52540">
    <property type="entry name" value="P-loop containing nucleoside triphosphate hydrolases"/>
    <property type="match status" value="2"/>
</dbReference>
<dbReference type="OrthoDB" id="6370988at2759"/>
<dbReference type="PANTHER" id="PTHR43392">
    <property type="entry name" value="AAA-TYPE ATPASE FAMILY PROTEIN / ANKYRIN REPEAT FAMILY PROTEIN"/>
    <property type="match status" value="1"/>
</dbReference>
<dbReference type="PRINTS" id="PR00819">
    <property type="entry name" value="CBXCFQXSUPER"/>
</dbReference>
<evidence type="ECO:0000256" key="1">
    <source>
        <dbReference type="ARBA" id="ARBA00010378"/>
    </source>
</evidence>
<feature type="domain" description="CbbX AAA lid" evidence="5">
    <location>
        <begin position="404"/>
        <end position="466"/>
    </location>
</feature>
<dbReference type="InterPro" id="IPR000641">
    <property type="entry name" value="CbxX/CfxQ"/>
</dbReference>
<evidence type="ECO:0000313" key="6">
    <source>
        <dbReference type="EMBL" id="CAD7248826.1"/>
    </source>
</evidence>
<keyword evidence="2" id="KW-0547">Nucleotide-binding</keyword>
<proteinExistence type="inferred from homology"/>
<dbReference type="AlphaFoldDB" id="A0A7R9A7W1"/>
<feature type="domain" description="CbbX AAA lid" evidence="5">
    <location>
        <begin position="229"/>
        <end position="293"/>
    </location>
</feature>
<dbReference type="FunFam" id="3.40.50.300:FF:000216">
    <property type="entry name" value="Type VII secretion ATPase EccA"/>
    <property type="match status" value="1"/>
</dbReference>
<dbReference type="InterPro" id="IPR003959">
    <property type="entry name" value="ATPase_AAA_core"/>
</dbReference>
<keyword evidence="7" id="KW-1185">Reference proteome</keyword>
<dbReference type="Pfam" id="PF17866">
    <property type="entry name" value="AAA_lid_6"/>
    <property type="match status" value="2"/>
</dbReference>
<keyword evidence="3" id="KW-0067">ATP-binding</keyword>
<dbReference type="EMBL" id="CAJPEV010002013">
    <property type="protein sequence ID" value="CAG0895308.1"/>
    <property type="molecule type" value="Genomic_DNA"/>
</dbReference>
<reference evidence="6" key="1">
    <citation type="submission" date="2020-11" db="EMBL/GenBank/DDBJ databases">
        <authorList>
            <person name="Tran Van P."/>
        </authorList>
    </citation>
    <scope>NUCLEOTIDE SEQUENCE</scope>
</reference>
<dbReference type="InterPro" id="IPR027417">
    <property type="entry name" value="P-loop_NTPase"/>
</dbReference>
<dbReference type="Proteomes" id="UP000677054">
    <property type="component" value="Unassembled WGS sequence"/>
</dbReference>
<gene>
    <name evidence="6" type="ORF">DSTB1V02_LOCUS8633</name>
</gene>
<dbReference type="Gene3D" id="3.40.50.300">
    <property type="entry name" value="P-loop containing nucleotide triphosphate hydrolases"/>
    <property type="match status" value="2"/>
</dbReference>
<protein>
    <submittedName>
        <fullName evidence="6">Uncharacterized protein</fullName>
    </submittedName>
</protein>
<evidence type="ECO:0000259" key="4">
    <source>
        <dbReference type="Pfam" id="PF00004"/>
    </source>
</evidence>
<sequence length="482" mass="54776">MGESNLITIGSEMFNNMGLLPANIEEEIDTKSLDDLIQELDSLTGLENIKQEVKDYVQYLNFLVIRKEKGYDDNSGNPGTGKTTVARLLGKIFHKLGFLSKGHIHEVDRADLVAEYIGQTAPKVKEAIDAARGGILFIDEAYSLYRSGEDTKDFGREVIEILLKEMSDGKGDIAVFVAGYPKEMEVFLDSNPGLKSRFSHYYYFQDYTPQELEEIALLEYNKYKLNLLPEAKALLSKKLVDAYRSRTNSFGNARMVISLVNESKMNMGIRLMKNENVKELPAEVFAEITEADIKETAIKTTEMIDKAKGSVLFIDEAYSLTSGHGGDFGNEAIDTLLKRMEDQRGEFIVIVAGYTDRMMNFLESNPGLRSRFDRKFDFEDYSAEELQTIFFNMLSSEELKLDKKANEFMLDYLKQLVRQKSKYFGNGRAIRKLVEKVIKVQNLRLAEMPAEKRTDKIRATITLDDVKDFDPTKDDFLESGKG</sequence>
<dbReference type="Pfam" id="PF00004">
    <property type="entry name" value="AAA"/>
    <property type="match status" value="1"/>
</dbReference>
<evidence type="ECO:0000256" key="2">
    <source>
        <dbReference type="ARBA" id="ARBA00022741"/>
    </source>
</evidence>
<dbReference type="PANTHER" id="PTHR43392:SF2">
    <property type="entry name" value="AAA-TYPE ATPASE FAMILY PROTEIN _ ANKYRIN REPEAT FAMILY PROTEIN"/>
    <property type="match status" value="1"/>
</dbReference>
<feature type="domain" description="ATPase AAA-type core" evidence="4">
    <location>
        <begin position="75"/>
        <end position="203"/>
    </location>
</feature>
<evidence type="ECO:0000259" key="5">
    <source>
        <dbReference type="Pfam" id="PF17866"/>
    </source>
</evidence>
<dbReference type="InterPro" id="IPR041627">
    <property type="entry name" value="AAA_lid_6"/>
</dbReference>
<feature type="non-terminal residue" evidence="6">
    <location>
        <position position="1"/>
    </location>
</feature>
<evidence type="ECO:0000256" key="3">
    <source>
        <dbReference type="ARBA" id="ARBA00022840"/>
    </source>
</evidence>
<dbReference type="GO" id="GO:0016887">
    <property type="term" value="F:ATP hydrolysis activity"/>
    <property type="evidence" value="ECO:0007669"/>
    <property type="project" value="InterPro"/>
</dbReference>
<dbReference type="Gene3D" id="1.10.8.60">
    <property type="match status" value="1"/>
</dbReference>
<accession>A0A7R9A7W1</accession>
<name>A0A7R9A7W1_9CRUS</name>